<evidence type="ECO:0000256" key="1">
    <source>
        <dbReference type="SAM" id="Phobius"/>
    </source>
</evidence>
<comment type="caution">
    <text evidence="2">The sequence shown here is derived from an EMBL/GenBank/DDBJ whole genome shotgun (WGS) entry which is preliminary data.</text>
</comment>
<dbReference type="RefSeq" id="XP_031026236.1">
    <property type="nucleotide sequence ID" value="XM_031167921.1"/>
</dbReference>
<keyword evidence="3" id="KW-1185">Reference proteome</keyword>
<reference evidence="2 3" key="1">
    <citation type="journal article" date="2019" name="Sci. Rep.">
        <title>Comparative genomics of chytrid fungi reveal insights into the obligate biotrophic and pathogenic lifestyle of Synchytrium endobioticum.</title>
        <authorList>
            <person name="van de Vossenberg B.T.L.H."/>
            <person name="Warris S."/>
            <person name="Nguyen H.D.T."/>
            <person name="van Gent-Pelzer M.P.E."/>
            <person name="Joly D.L."/>
            <person name="van de Geest H.C."/>
            <person name="Bonants P.J.M."/>
            <person name="Smith D.S."/>
            <person name="Levesque C.A."/>
            <person name="van der Lee T.A.J."/>
        </authorList>
    </citation>
    <scope>NUCLEOTIDE SEQUENCE [LARGE SCALE GENOMIC DNA]</scope>
    <source>
        <strain evidence="2 3">JEL517</strain>
    </source>
</reference>
<dbReference type="AlphaFoldDB" id="A0A507CD05"/>
<gene>
    <name evidence="2" type="ORF">SmJEL517_g01993</name>
</gene>
<proteinExistence type="predicted"/>
<name>A0A507CD05_9FUNG</name>
<sequence length="178" mass="19714">MSARTLTRIGALIFAAVVVYYTGSYIFQKGIVLQDSHPVVVSVDQPQQHQPEIQIGASKITKQQPVLTNTTSTTPVDTSSTPTCYYISGFDSCPHFQGAKHLGERLKKLPNVKVEVIGVSRPAWDFTRSNWQKEIPGASSHRTSPFTWQGCDDGGKSFIGGNDKFQAYIRSKHPQLFK</sequence>
<evidence type="ECO:0000313" key="2">
    <source>
        <dbReference type="EMBL" id="TPX35804.1"/>
    </source>
</evidence>
<keyword evidence="1" id="KW-0812">Transmembrane</keyword>
<feature type="transmembrane region" description="Helical" evidence="1">
    <location>
        <begin position="6"/>
        <end position="27"/>
    </location>
</feature>
<evidence type="ECO:0000313" key="3">
    <source>
        <dbReference type="Proteomes" id="UP000319731"/>
    </source>
</evidence>
<protein>
    <submittedName>
        <fullName evidence="2">Uncharacterized protein</fullName>
    </submittedName>
</protein>
<keyword evidence="1" id="KW-0472">Membrane</keyword>
<dbReference type="GeneID" id="42003218"/>
<keyword evidence="1" id="KW-1133">Transmembrane helix</keyword>
<dbReference type="OrthoDB" id="2114940at2759"/>
<dbReference type="EMBL" id="QEAO01000007">
    <property type="protein sequence ID" value="TPX35804.1"/>
    <property type="molecule type" value="Genomic_DNA"/>
</dbReference>
<dbReference type="Proteomes" id="UP000319731">
    <property type="component" value="Unassembled WGS sequence"/>
</dbReference>
<organism evidence="2 3">
    <name type="scientific">Synchytrium microbalum</name>
    <dbReference type="NCBI Taxonomy" id="1806994"/>
    <lineage>
        <taxon>Eukaryota</taxon>
        <taxon>Fungi</taxon>
        <taxon>Fungi incertae sedis</taxon>
        <taxon>Chytridiomycota</taxon>
        <taxon>Chytridiomycota incertae sedis</taxon>
        <taxon>Chytridiomycetes</taxon>
        <taxon>Synchytriales</taxon>
        <taxon>Synchytriaceae</taxon>
        <taxon>Synchytrium</taxon>
    </lineage>
</organism>
<accession>A0A507CD05</accession>